<feature type="transmembrane region" description="Helical" evidence="7">
    <location>
        <begin position="138"/>
        <end position="160"/>
    </location>
</feature>
<proteinExistence type="inferred from homology"/>
<dbReference type="InterPro" id="IPR051393">
    <property type="entry name" value="ABC_transporter_permease"/>
</dbReference>
<feature type="transmembrane region" description="Helical" evidence="7">
    <location>
        <begin position="44"/>
        <end position="70"/>
    </location>
</feature>
<feature type="compositionally biased region" description="Low complexity" evidence="8">
    <location>
        <begin position="1"/>
        <end position="20"/>
    </location>
</feature>
<keyword evidence="6 7" id="KW-0472">Membrane</keyword>
<evidence type="ECO:0000256" key="2">
    <source>
        <dbReference type="ARBA" id="ARBA00022448"/>
    </source>
</evidence>
<evidence type="ECO:0000256" key="5">
    <source>
        <dbReference type="ARBA" id="ARBA00022989"/>
    </source>
</evidence>
<name>A0A3N1HQM5_9ACTN</name>
<evidence type="ECO:0000256" key="6">
    <source>
        <dbReference type="ARBA" id="ARBA00023136"/>
    </source>
</evidence>
<keyword evidence="11" id="KW-1185">Reference proteome</keyword>
<dbReference type="AlphaFoldDB" id="A0A3N1HQM5"/>
<evidence type="ECO:0000313" key="10">
    <source>
        <dbReference type="EMBL" id="ROP44795.1"/>
    </source>
</evidence>
<dbReference type="PANTHER" id="PTHR30193">
    <property type="entry name" value="ABC TRANSPORTER PERMEASE PROTEIN"/>
    <property type="match status" value="1"/>
</dbReference>
<dbReference type="InterPro" id="IPR000515">
    <property type="entry name" value="MetI-like"/>
</dbReference>
<evidence type="ECO:0000313" key="11">
    <source>
        <dbReference type="Proteomes" id="UP000276232"/>
    </source>
</evidence>
<dbReference type="OrthoDB" id="3614395at2"/>
<reference evidence="10 11" key="1">
    <citation type="journal article" date="2015" name="Stand. Genomic Sci.">
        <title>Genomic Encyclopedia of Bacterial and Archaeal Type Strains, Phase III: the genomes of soil and plant-associated and newly described type strains.</title>
        <authorList>
            <person name="Whitman W.B."/>
            <person name="Woyke T."/>
            <person name="Klenk H.P."/>
            <person name="Zhou Y."/>
            <person name="Lilburn T.G."/>
            <person name="Beck B.J."/>
            <person name="De Vos P."/>
            <person name="Vandamme P."/>
            <person name="Eisen J.A."/>
            <person name="Garrity G."/>
            <person name="Hugenholtz P."/>
            <person name="Kyrpides N.C."/>
        </authorList>
    </citation>
    <scope>NUCLEOTIDE SEQUENCE [LARGE SCALE GENOMIC DNA]</scope>
    <source>
        <strain evidence="10 11">CECT 7306</strain>
    </source>
</reference>
<evidence type="ECO:0000256" key="1">
    <source>
        <dbReference type="ARBA" id="ARBA00004651"/>
    </source>
</evidence>
<feature type="domain" description="ABC transmembrane type-1" evidence="9">
    <location>
        <begin position="101"/>
        <end position="317"/>
    </location>
</feature>
<comment type="subcellular location">
    <subcellularLocation>
        <location evidence="1 7">Cell membrane</location>
        <topology evidence="1 7">Multi-pass membrane protein</topology>
    </subcellularLocation>
</comment>
<comment type="similarity">
    <text evidence="7">Belongs to the binding-protein-dependent transport system permease family.</text>
</comment>
<dbReference type="PANTHER" id="PTHR30193:SF37">
    <property type="entry name" value="INNER MEMBRANE ABC TRANSPORTER PERMEASE PROTEIN YCJO"/>
    <property type="match status" value="1"/>
</dbReference>
<accession>A0A3N1HQM5</accession>
<evidence type="ECO:0000256" key="4">
    <source>
        <dbReference type="ARBA" id="ARBA00022692"/>
    </source>
</evidence>
<gene>
    <name evidence="10" type="ORF">EDC03_0925</name>
</gene>
<organism evidence="10 11">
    <name type="scientific">Pseudokineococcus lusitanus</name>
    <dbReference type="NCBI Taxonomy" id="763993"/>
    <lineage>
        <taxon>Bacteria</taxon>
        <taxon>Bacillati</taxon>
        <taxon>Actinomycetota</taxon>
        <taxon>Actinomycetes</taxon>
        <taxon>Kineosporiales</taxon>
        <taxon>Kineosporiaceae</taxon>
        <taxon>Pseudokineococcus</taxon>
    </lineage>
</organism>
<dbReference type="GO" id="GO:0005886">
    <property type="term" value="C:plasma membrane"/>
    <property type="evidence" value="ECO:0007669"/>
    <property type="project" value="UniProtKB-SubCell"/>
</dbReference>
<dbReference type="InParanoid" id="A0A3N1HQM5"/>
<keyword evidence="5 7" id="KW-1133">Transmembrane helix</keyword>
<dbReference type="SUPFAM" id="SSF161098">
    <property type="entry name" value="MetI-like"/>
    <property type="match status" value="1"/>
</dbReference>
<dbReference type="GO" id="GO:0055085">
    <property type="term" value="P:transmembrane transport"/>
    <property type="evidence" value="ECO:0007669"/>
    <property type="project" value="InterPro"/>
</dbReference>
<evidence type="ECO:0000256" key="7">
    <source>
        <dbReference type="RuleBase" id="RU363032"/>
    </source>
</evidence>
<evidence type="ECO:0000256" key="8">
    <source>
        <dbReference type="SAM" id="MobiDB-lite"/>
    </source>
</evidence>
<dbReference type="CDD" id="cd06261">
    <property type="entry name" value="TM_PBP2"/>
    <property type="match status" value="1"/>
</dbReference>
<dbReference type="EMBL" id="RJKN01000002">
    <property type="protein sequence ID" value="ROP44795.1"/>
    <property type="molecule type" value="Genomic_DNA"/>
</dbReference>
<dbReference type="SUPFAM" id="SSF160964">
    <property type="entry name" value="MalF N-terminal region-like"/>
    <property type="match status" value="1"/>
</dbReference>
<feature type="transmembrane region" description="Helical" evidence="7">
    <location>
        <begin position="105"/>
        <end position="126"/>
    </location>
</feature>
<dbReference type="Gene3D" id="1.10.3720.10">
    <property type="entry name" value="MetI-like"/>
    <property type="match status" value="1"/>
</dbReference>
<comment type="caution">
    <text evidence="10">The sequence shown here is derived from an EMBL/GenBank/DDBJ whole genome shotgun (WGS) entry which is preliminary data.</text>
</comment>
<keyword evidence="2 7" id="KW-0813">Transport</keyword>
<feature type="region of interest" description="Disordered" evidence="8">
    <location>
        <begin position="1"/>
        <end position="32"/>
    </location>
</feature>
<dbReference type="Proteomes" id="UP000276232">
    <property type="component" value="Unassembled WGS sequence"/>
</dbReference>
<dbReference type="RefSeq" id="WP_123379027.1">
    <property type="nucleotide sequence ID" value="NZ_RJKN01000002.1"/>
</dbReference>
<dbReference type="PROSITE" id="PS50928">
    <property type="entry name" value="ABC_TM1"/>
    <property type="match status" value="1"/>
</dbReference>
<feature type="transmembrane region" description="Helical" evidence="7">
    <location>
        <begin position="241"/>
        <end position="261"/>
    </location>
</feature>
<protein>
    <submittedName>
        <fullName evidence="10">Cellobiose transport system permease protein</fullName>
    </submittedName>
</protein>
<dbReference type="InterPro" id="IPR035906">
    <property type="entry name" value="MetI-like_sf"/>
</dbReference>
<evidence type="ECO:0000256" key="3">
    <source>
        <dbReference type="ARBA" id="ARBA00022475"/>
    </source>
</evidence>
<feature type="transmembrane region" description="Helical" evidence="7">
    <location>
        <begin position="299"/>
        <end position="323"/>
    </location>
</feature>
<keyword evidence="3" id="KW-1003">Cell membrane</keyword>
<sequence>MAAHAPTTTPAEPAGAGHPPTRTPPDEVARRSRREGRAYRRAPYVYIAPFFLLFGAFGLFPLVYTVWISFQEYRLGGGDPEFVGWDNYVWLFGSPSFYNSLWKTLTIGLISTVPQLLMALGLAHLLNMNMRVRAFFRVSMIVPYATSLVAATLVFASIFANTPGGLMNVVLGMVGIDPINWTNGNWTAQIAIATIVTWHWTGYNALIYLAGMQSIPKDLYEAASIDGAGRFRQFLHVTVPGLRPTILFTIVLSTIGATQLFTEPFLFGNGAEGGALGQYQVLTLYMYNIGFEIGRLGRAAAIACVTLIIVIALVLLNTGLAFLRTRDKSQPLLRRRRGASSKKVSR</sequence>
<keyword evidence="4 7" id="KW-0812">Transmembrane</keyword>
<feature type="transmembrane region" description="Helical" evidence="7">
    <location>
        <begin position="190"/>
        <end position="210"/>
    </location>
</feature>
<dbReference type="Pfam" id="PF00528">
    <property type="entry name" value="BPD_transp_1"/>
    <property type="match status" value="1"/>
</dbReference>
<evidence type="ECO:0000259" key="9">
    <source>
        <dbReference type="PROSITE" id="PS50928"/>
    </source>
</evidence>